<feature type="compositionally biased region" description="Low complexity" evidence="4">
    <location>
        <begin position="324"/>
        <end position="333"/>
    </location>
</feature>
<dbReference type="Pfam" id="PF05118">
    <property type="entry name" value="Asp_Arg_Hydrox"/>
    <property type="match status" value="1"/>
</dbReference>
<dbReference type="InterPro" id="IPR007803">
    <property type="entry name" value="Asp/Arg/Pro-Hydrxlase"/>
</dbReference>
<dbReference type="OrthoDB" id="438431at2759"/>
<accession>K8ENT2</accession>
<sequence length="351" mass="40063">MQASTQSILEPRSSTWHLKNIQKKNVLLVLRTRSTSHNRGNYICRAQQEDCDLLTSVSSAIRERYGSVETKRVIESLNFLAADEEYYRDHANFGIQRASSYISGLEARPFHDTDSPDFLWMKKLEKDYEVILGELQGAVTNTDIEKQGNYIWAPAAREEAIAYGPDWRTLVLQDRCVWDVTNSSLFPRTTELVKRFKVPSVEVFFARQSPQTGIEPHSDNTNFILTSHLGLDVPEGECWMRVGNEQHFWKNGSGVIADTSFIHSTKNLSEKTDRYVLIIRFWHPGLSKTERNALTFLFDAIEDPTKEGIINANRLADERENQPKLKATSSTSQTKKKKKKKGLGMLNKGMS</sequence>
<dbReference type="AlphaFoldDB" id="K8ENT2"/>
<name>K8ENT2_9CHLO</name>
<dbReference type="InterPro" id="IPR027443">
    <property type="entry name" value="IPNS-like_sf"/>
</dbReference>
<evidence type="ECO:0000256" key="4">
    <source>
        <dbReference type="SAM" id="MobiDB-lite"/>
    </source>
</evidence>
<dbReference type="KEGG" id="bpg:Bathy14g02990"/>
<keyword evidence="3" id="KW-0560">Oxidoreductase</keyword>
<keyword evidence="2" id="KW-0223">Dioxygenase</keyword>
<dbReference type="Proteomes" id="UP000198341">
    <property type="component" value="Chromosome 14"/>
</dbReference>
<dbReference type="EMBL" id="FO082265">
    <property type="protein sequence ID" value="CCO19624.1"/>
    <property type="molecule type" value="Genomic_DNA"/>
</dbReference>
<reference evidence="6 7" key="1">
    <citation type="submission" date="2011-10" db="EMBL/GenBank/DDBJ databases">
        <authorList>
            <person name="Genoscope - CEA"/>
        </authorList>
    </citation>
    <scope>NUCLEOTIDE SEQUENCE [LARGE SCALE GENOMIC DNA]</scope>
    <source>
        <strain evidence="6 7">RCC 1105</strain>
    </source>
</reference>
<evidence type="ECO:0000256" key="2">
    <source>
        <dbReference type="ARBA" id="ARBA00022964"/>
    </source>
</evidence>
<feature type="domain" description="Aspartyl/asparaginy/proline hydroxylase" evidence="5">
    <location>
        <begin position="126"/>
        <end position="284"/>
    </location>
</feature>
<dbReference type="SUPFAM" id="SSF51197">
    <property type="entry name" value="Clavaminate synthase-like"/>
    <property type="match status" value="1"/>
</dbReference>
<dbReference type="PANTHER" id="PTHR46332">
    <property type="entry name" value="ASPARTATE BETA-HYDROXYLASE DOMAIN-CONTAINING PROTEIN 2"/>
    <property type="match status" value="1"/>
</dbReference>
<gene>
    <name evidence="6" type="ordered locus">Bathy14g02990</name>
</gene>
<dbReference type="eggNOG" id="KOG3696">
    <property type="taxonomic scope" value="Eukaryota"/>
</dbReference>
<evidence type="ECO:0000313" key="7">
    <source>
        <dbReference type="Proteomes" id="UP000198341"/>
    </source>
</evidence>
<organism evidence="6 7">
    <name type="scientific">Bathycoccus prasinos</name>
    <dbReference type="NCBI Taxonomy" id="41875"/>
    <lineage>
        <taxon>Eukaryota</taxon>
        <taxon>Viridiplantae</taxon>
        <taxon>Chlorophyta</taxon>
        <taxon>Mamiellophyceae</taxon>
        <taxon>Mamiellales</taxon>
        <taxon>Bathycoccaceae</taxon>
        <taxon>Bathycoccus</taxon>
    </lineage>
</organism>
<comment type="similarity">
    <text evidence="1">Belongs to the aspartyl/asparaginyl beta-hydroxylase family.</text>
</comment>
<dbReference type="GO" id="GO:0051213">
    <property type="term" value="F:dioxygenase activity"/>
    <property type="evidence" value="ECO:0007669"/>
    <property type="project" value="UniProtKB-KW"/>
</dbReference>
<dbReference type="GO" id="GO:0016020">
    <property type="term" value="C:membrane"/>
    <property type="evidence" value="ECO:0007669"/>
    <property type="project" value="TreeGrafter"/>
</dbReference>
<proteinExistence type="inferred from homology"/>
<protein>
    <recommendedName>
        <fullName evidence="5">Aspartyl/asparaginy/proline hydroxylase domain-containing protein</fullName>
    </recommendedName>
</protein>
<evidence type="ECO:0000256" key="1">
    <source>
        <dbReference type="ARBA" id="ARBA00007730"/>
    </source>
</evidence>
<evidence type="ECO:0000313" key="6">
    <source>
        <dbReference type="EMBL" id="CCO19624.1"/>
    </source>
</evidence>
<feature type="region of interest" description="Disordered" evidence="4">
    <location>
        <begin position="316"/>
        <end position="351"/>
    </location>
</feature>
<keyword evidence="7" id="KW-1185">Reference proteome</keyword>
<dbReference type="RefSeq" id="XP_007509167.1">
    <property type="nucleotide sequence ID" value="XM_007509105.1"/>
</dbReference>
<dbReference type="InterPro" id="IPR051821">
    <property type="entry name" value="Asp/Asn_beta-hydroxylase"/>
</dbReference>
<dbReference type="Gene3D" id="2.60.120.330">
    <property type="entry name" value="B-lactam Antibiotic, Isopenicillin N Synthase, Chain"/>
    <property type="match status" value="1"/>
</dbReference>
<evidence type="ECO:0000259" key="5">
    <source>
        <dbReference type="Pfam" id="PF05118"/>
    </source>
</evidence>
<dbReference type="GeneID" id="19011906"/>
<evidence type="ECO:0000256" key="3">
    <source>
        <dbReference type="ARBA" id="ARBA00023002"/>
    </source>
</evidence>
<dbReference type="PANTHER" id="PTHR46332:SF5">
    <property type="entry name" value="ASPARTATE BETA-HYDROXYLASE DOMAIN CONTAINING 2"/>
    <property type="match status" value="1"/>
</dbReference>